<evidence type="ECO:0000313" key="6">
    <source>
        <dbReference type="EMBL" id="HIX05035.1"/>
    </source>
</evidence>
<feature type="transmembrane region" description="Helical" evidence="5">
    <location>
        <begin position="125"/>
        <end position="147"/>
    </location>
</feature>
<reference evidence="6" key="2">
    <citation type="submission" date="2021-04" db="EMBL/GenBank/DDBJ databases">
        <authorList>
            <person name="Gilroy R."/>
        </authorList>
    </citation>
    <scope>NUCLEOTIDE SEQUENCE</scope>
    <source>
        <strain evidence="6">2239</strain>
    </source>
</reference>
<feature type="transmembrane region" description="Helical" evidence="5">
    <location>
        <begin position="99"/>
        <end position="119"/>
    </location>
</feature>
<dbReference type="SUPFAM" id="SSF144091">
    <property type="entry name" value="Rhomboid-like"/>
    <property type="match status" value="1"/>
</dbReference>
<feature type="transmembrane region" description="Helical" evidence="5">
    <location>
        <begin position="65"/>
        <end position="87"/>
    </location>
</feature>
<comment type="caution">
    <text evidence="6">The sequence shown here is derived from an EMBL/GenBank/DDBJ whole genome shotgun (WGS) entry which is preliminary data.</text>
</comment>
<dbReference type="GO" id="GO:0016020">
    <property type="term" value="C:membrane"/>
    <property type="evidence" value="ECO:0007669"/>
    <property type="project" value="UniProtKB-SubCell"/>
</dbReference>
<comment type="subcellular location">
    <subcellularLocation>
        <location evidence="1">Membrane</location>
        <topology evidence="1">Multi-pass membrane protein</topology>
    </subcellularLocation>
</comment>
<organism evidence="6 7">
    <name type="scientific">Candidatus Allofournierella pullicola</name>
    <dbReference type="NCBI Taxonomy" id="2838596"/>
    <lineage>
        <taxon>Bacteria</taxon>
        <taxon>Bacillati</taxon>
        <taxon>Bacillota</taxon>
        <taxon>Clostridia</taxon>
        <taxon>Eubacteriales</taxon>
        <taxon>Oscillospiraceae</taxon>
        <taxon>Allofournierella</taxon>
    </lineage>
</organism>
<evidence type="ECO:0000256" key="2">
    <source>
        <dbReference type="ARBA" id="ARBA00022692"/>
    </source>
</evidence>
<evidence type="ECO:0000256" key="3">
    <source>
        <dbReference type="ARBA" id="ARBA00022989"/>
    </source>
</evidence>
<proteinExistence type="predicted"/>
<evidence type="ECO:0000256" key="4">
    <source>
        <dbReference type="ARBA" id="ARBA00023136"/>
    </source>
</evidence>
<protein>
    <submittedName>
        <fullName evidence="6">Rhomboid family protein</fullName>
    </submittedName>
</protein>
<feature type="transmembrane region" description="Helical" evidence="5">
    <location>
        <begin position="154"/>
        <end position="174"/>
    </location>
</feature>
<reference evidence="6" key="1">
    <citation type="journal article" date="2021" name="PeerJ">
        <title>Extensive microbial diversity within the chicken gut microbiome revealed by metagenomics and culture.</title>
        <authorList>
            <person name="Gilroy R."/>
            <person name="Ravi A."/>
            <person name="Getino M."/>
            <person name="Pursley I."/>
            <person name="Horton D.L."/>
            <person name="Alikhan N.F."/>
            <person name="Baker D."/>
            <person name="Gharbi K."/>
            <person name="Hall N."/>
            <person name="Watson M."/>
            <person name="Adriaenssens E.M."/>
            <person name="Foster-Nyarko E."/>
            <person name="Jarju S."/>
            <person name="Secka A."/>
            <person name="Antonio M."/>
            <person name="Oren A."/>
            <person name="Chaudhuri R.R."/>
            <person name="La Ragione R."/>
            <person name="Hildebrand F."/>
            <person name="Pallen M.J."/>
        </authorList>
    </citation>
    <scope>NUCLEOTIDE SEQUENCE</scope>
    <source>
        <strain evidence="6">2239</strain>
    </source>
</reference>
<evidence type="ECO:0000256" key="5">
    <source>
        <dbReference type="SAM" id="Phobius"/>
    </source>
</evidence>
<feature type="transmembrane region" description="Helical" evidence="5">
    <location>
        <begin position="21"/>
        <end position="45"/>
    </location>
</feature>
<keyword evidence="2 5" id="KW-0812">Transmembrane</keyword>
<sequence length="221" mass="25672">MNWLAKMQYRYGRRAPKNLMLVVAGGQIAAWLVIMLVNSNVYYLLQLTRSGLAHLQLWRLVSFVFSPSLTMNPLFFALEVYLVYWIGTSLERAWGAFTFDVYFLLGMAGAWASCLITGWGSSEALFYSLFFAFAWLFPDMQLLLFFVIPVKVKWLGWIAGGLYVLQVAFLLISFQFAQALATVLGLANFLIFFGPDIFRRVRNDAETRRRRREWENQWRGR</sequence>
<keyword evidence="4 5" id="KW-0472">Membrane</keyword>
<keyword evidence="3 5" id="KW-1133">Transmembrane helix</keyword>
<accession>A0A9D2ADK6</accession>
<evidence type="ECO:0000313" key="7">
    <source>
        <dbReference type="Proteomes" id="UP000824193"/>
    </source>
</evidence>
<dbReference type="InterPro" id="IPR035952">
    <property type="entry name" value="Rhomboid-like_sf"/>
</dbReference>
<feature type="transmembrane region" description="Helical" evidence="5">
    <location>
        <begin position="180"/>
        <end position="201"/>
    </location>
</feature>
<evidence type="ECO:0000256" key="1">
    <source>
        <dbReference type="ARBA" id="ARBA00004141"/>
    </source>
</evidence>
<dbReference type="Proteomes" id="UP000824193">
    <property type="component" value="Unassembled WGS sequence"/>
</dbReference>
<dbReference type="AlphaFoldDB" id="A0A9D2ADK6"/>
<gene>
    <name evidence="6" type="ORF">H9865_02835</name>
</gene>
<dbReference type="EMBL" id="DXFW01000008">
    <property type="protein sequence ID" value="HIX05035.1"/>
    <property type="molecule type" value="Genomic_DNA"/>
</dbReference>
<name>A0A9D2ADK6_9FIRM</name>